<proteinExistence type="predicted"/>
<feature type="region of interest" description="Disordered" evidence="1">
    <location>
        <begin position="202"/>
        <end position="244"/>
    </location>
</feature>
<dbReference type="AlphaFoldDB" id="A0A445MEA8"/>
<evidence type="ECO:0000313" key="2">
    <source>
        <dbReference type="EMBL" id="RZR72605.1"/>
    </source>
</evidence>
<protein>
    <submittedName>
        <fullName evidence="2">Uncharacterized protein</fullName>
    </submittedName>
</protein>
<feature type="compositionally biased region" description="Low complexity" evidence="1">
    <location>
        <begin position="211"/>
        <end position="227"/>
    </location>
</feature>
<evidence type="ECO:0000256" key="1">
    <source>
        <dbReference type="SAM" id="MobiDB-lite"/>
    </source>
</evidence>
<feature type="region of interest" description="Disordered" evidence="1">
    <location>
        <begin position="88"/>
        <end position="113"/>
    </location>
</feature>
<sequence length="244" mass="28247">MGDTYRSASWPVHEPPTTGWYLQVAVVLPPLPQKEVEEEGEEKPGVLFARTICRLRAISSPRVREKNVSHVRRRNEATTILSSYRYAGMDRINETTSRPDREQEERRRRRQRLQRWRYQAKSNRRCLPIAQIMRCHADRQSATHSSAHRKARKANSQSPLSSQRALQTKPRLSATPEEARRKARASFRDEDKDLAWVRSWRKPWRSDSSKGAESSSESVSKSLVTGSVAAEREESDEIRGRRRG</sequence>
<organism evidence="2">
    <name type="scientific">Ensete ventricosum</name>
    <name type="common">Abyssinian banana</name>
    <name type="synonym">Musa ensete</name>
    <dbReference type="NCBI Taxonomy" id="4639"/>
    <lineage>
        <taxon>Eukaryota</taxon>
        <taxon>Viridiplantae</taxon>
        <taxon>Streptophyta</taxon>
        <taxon>Embryophyta</taxon>
        <taxon>Tracheophyta</taxon>
        <taxon>Spermatophyta</taxon>
        <taxon>Magnoliopsida</taxon>
        <taxon>Liliopsida</taxon>
        <taxon>Zingiberales</taxon>
        <taxon>Musaceae</taxon>
        <taxon>Ensete</taxon>
    </lineage>
</organism>
<feature type="compositionally biased region" description="Basic and acidic residues" evidence="1">
    <location>
        <begin position="91"/>
        <end position="106"/>
    </location>
</feature>
<accession>A0A445MEA8</accession>
<dbReference type="EMBL" id="KV875722">
    <property type="protein sequence ID" value="RZR72605.1"/>
    <property type="molecule type" value="Genomic_DNA"/>
</dbReference>
<feature type="region of interest" description="Disordered" evidence="1">
    <location>
        <begin position="137"/>
        <end position="188"/>
    </location>
</feature>
<gene>
    <name evidence="2" type="ORF">BHM03_00014986</name>
</gene>
<reference evidence="2" key="1">
    <citation type="journal article" date="2018" name="Data Brief">
        <title>Genome sequence data from 17 accessions of Ensete ventricosum, a staple food crop for millions in Ethiopia.</title>
        <authorList>
            <person name="Yemataw Z."/>
            <person name="Muzemil S."/>
            <person name="Ambachew D."/>
            <person name="Tripathi L."/>
            <person name="Tesfaye K."/>
            <person name="Chala A."/>
            <person name="Farbos A."/>
            <person name="O'Neill P."/>
            <person name="Moore K."/>
            <person name="Grant M."/>
            <person name="Studholme D.J."/>
        </authorList>
    </citation>
    <scope>NUCLEOTIDE SEQUENCE [LARGE SCALE GENOMIC DNA]</scope>
    <source>
        <tissue evidence="2">Leaf</tissue>
    </source>
</reference>
<feature type="compositionally biased region" description="Polar residues" evidence="1">
    <location>
        <begin position="154"/>
        <end position="166"/>
    </location>
</feature>
<dbReference type="Proteomes" id="UP000290560">
    <property type="component" value="Unassembled WGS sequence"/>
</dbReference>
<name>A0A445MEA8_ENSVE</name>